<dbReference type="Proteomes" id="UP000001075">
    <property type="component" value="Unassembled WGS sequence"/>
</dbReference>
<protein>
    <submittedName>
        <fullName evidence="1">Uncharacterized protein</fullName>
    </submittedName>
</protein>
<evidence type="ECO:0000313" key="1">
    <source>
        <dbReference type="EMBL" id="EGV93072.1"/>
    </source>
</evidence>
<dbReference type="EMBL" id="JH000008">
    <property type="protein sequence ID" value="EGV93072.1"/>
    <property type="molecule type" value="Genomic_DNA"/>
</dbReference>
<gene>
    <name evidence="1" type="ORF">I79_000426</name>
</gene>
<name>G3GSA8_CRIGR</name>
<sequence length="57" mass="6271">MQSYVHITLIGQYKVSSRVSTVNQDDCFISLFDLELGNSTLISSLKAGSVLYGKSKQ</sequence>
<accession>G3GSA8</accession>
<organism evidence="1 2">
    <name type="scientific">Cricetulus griseus</name>
    <name type="common">Chinese hamster</name>
    <name type="synonym">Cricetulus barabensis griseus</name>
    <dbReference type="NCBI Taxonomy" id="10029"/>
    <lineage>
        <taxon>Eukaryota</taxon>
        <taxon>Metazoa</taxon>
        <taxon>Chordata</taxon>
        <taxon>Craniata</taxon>
        <taxon>Vertebrata</taxon>
        <taxon>Euteleostomi</taxon>
        <taxon>Mammalia</taxon>
        <taxon>Eutheria</taxon>
        <taxon>Euarchontoglires</taxon>
        <taxon>Glires</taxon>
        <taxon>Rodentia</taxon>
        <taxon>Myomorpha</taxon>
        <taxon>Muroidea</taxon>
        <taxon>Cricetidae</taxon>
        <taxon>Cricetinae</taxon>
        <taxon>Cricetulus</taxon>
    </lineage>
</organism>
<dbReference type="InParanoid" id="G3GSA8"/>
<evidence type="ECO:0000313" key="2">
    <source>
        <dbReference type="Proteomes" id="UP000001075"/>
    </source>
</evidence>
<dbReference type="AlphaFoldDB" id="G3GSA8"/>
<reference evidence="2" key="1">
    <citation type="journal article" date="2011" name="Nat. Biotechnol.">
        <title>The genomic sequence of the Chinese hamster ovary (CHO)-K1 cell line.</title>
        <authorList>
            <person name="Xu X."/>
            <person name="Nagarajan H."/>
            <person name="Lewis N.E."/>
            <person name="Pan S."/>
            <person name="Cai Z."/>
            <person name="Liu X."/>
            <person name="Chen W."/>
            <person name="Xie M."/>
            <person name="Wang W."/>
            <person name="Hammond S."/>
            <person name="Andersen M.R."/>
            <person name="Neff N."/>
            <person name="Passarelli B."/>
            <person name="Koh W."/>
            <person name="Fan H.C."/>
            <person name="Wang J."/>
            <person name="Gui Y."/>
            <person name="Lee K.H."/>
            <person name="Betenbaugh M.J."/>
            <person name="Quake S.R."/>
            <person name="Famili I."/>
            <person name="Palsson B.O."/>
            <person name="Wang J."/>
        </authorList>
    </citation>
    <scope>NUCLEOTIDE SEQUENCE [LARGE SCALE GENOMIC DNA]</scope>
    <source>
        <strain evidence="2">CHO K1 cell line</strain>
    </source>
</reference>
<proteinExistence type="predicted"/>